<dbReference type="EMBL" id="PQWY01000010">
    <property type="protein sequence ID" value="PPK31525.1"/>
    <property type="molecule type" value="Genomic_DNA"/>
</dbReference>
<name>A0A2S6F2A3_LEGPN</name>
<evidence type="ECO:0000256" key="1">
    <source>
        <dbReference type="SAM" id="MobiDB-lite"/>
    </source>
</evidence>
<dbReference type="OrthoDB" id="6371867at2"/>
<comment type="caution">
    <text evidence="2">The sequence shown here is derived from an EMBL/GenBank/DDBJ whole genome shotgun (WGS) entry which is preliminary data.</text>
</comment>
<accession>A0A2S6F2A3</accession>
<proteinExistence type="predicted"/>
<gene>
    <name evidence="2" type="ORF">C3928_05695</name>
</gene>
<organism evidence="2 3">
    <name type="scientific">Legionella pneumophila</name>
    <dbReference type="NCBI Taxonomy" id="446"/>
    <lineage>
        <taxon>Bacteria</taxon>
        <taxon>Pseudomonadati</taxon>
        <taxon>Pseudomonadota</taxon>
        <taxon>Gammaproteobacteria</taxon>
        <taxon>Legionellales</taxon>
        <taxon>Legionellaceae</taxon>
        <taxon>Legionella</taxon>
    </lineage>
</organism>
<reference evidence="2 3" key="1">
    <citation type="submission" date="2018-02" db="EMBL/GenBank/DDBJ databases">
        <title>Draft genome sequences of four Legionella pneumophila clinical strains isolated in Ontario.</title>
        <authorList>
            <person name="Fortuna A."/>
            <person name="Ramnarine R."/>
            <person name="Li A."/>
            <person name="Frantz C."/>
            <person name="Mallo G."/>
        </authorList>
    </citation>
    <scope>NUCLEOTIDE SEQUENCE [LARGE SCALE GENOMIC DNA]</scope>
    <source>
        <strain evidence="2 3">LG61</strain>
    </source>
</reference>
<feature type="compositionally biased region" description="Basic and acidic residues" evidence="1">
    <location>
        <begin position="7"/>
        <end position="23"/>
    </location>
</feature>
<dbReference type="Proteomes" id="UP000239239">
    <property type="component" value="Unassembled WGS sequence"/>
</dbReference>
<evidence type="ECO:0000313" key="2">
    <source>
        <dbReference type="EMBL" id="PPK31525.1"/>
    </source>
</evidence>
<dbReference type="AlphaFoldDB" id="A0A2S6F2A3"/>
<sequence length="44" mass="5073">MEFQMTKYRDAGTGRYVTKEFAKKHPGTTVGENSKPKSQRKPKK</sequence>
<protein>
    <submittedName>
        <fullName evidence="2">Multidrug transporter</fullName>
    </submittedName>
</protein>
<evidence type="ECO:0000313" key="3">
    <source>
        <dbReference type="Proteomes" id="UP000239239"/>
    </source>
</evidence>
<feature type="region of interest" description="Disordered" evidence="1">
    <location>
        <begin position="1"/>
        <end position="44"/>
    </location>
</feature>